<reference evidence="3" key="1">
    <citation type="journal article" date="2017" name="Genome Biol.">
        <title>Comparative genomics reveals high biological diversity and specific adaptations in the industrially and medically important fungal genus Aspergillus.</title>
        <authorList>
            <person name="de Vries R.P."/>
            <person name="Riley R."/>
            <person name="Wiebenga A."/>
            <person name="Aguilar-Osorio G."/>
            <person name="Amillis S."/>
            <person name="Uchima C.A."/>
            <person name="Anderluh G."/>
            <person name="Asadollahi M."/>
            <person name="Askin M."/>
            <person name="Barry K."/>
            <person name="Battaglia E."/>
            <person name="Bayram O."/>
            <person name="Benocci T."/>
            <person name="Braus-Stromeyer S.A."/>
            <person name="Caldana C."/>
            <person name="Canovas D."/>
            <person name="Cerqueira G.C."/>
            <person name="Chen F."/>
            <person name="Chen W."/>
            <person name="Choi C."/>
            <person name="Clum A."/>
            <person name="Dos Santos R.A."/>
            <person name="Damasio A.R."/>
            <person name="Diallinas G."/>
            <person name="Emri T."/>
            <person name="Fekete E."/>
            <person name="Flipphi M."/>
            <person name="Freyberg S."/>
            <person name="Gallo A."/>
            <person name="Gournas C."/>
            <person name="Habgood R."/>
            <person name="Hainaut M."/>
            <person name="Harispe M.L."/>
            <person name="Henrissat B."/>
            <person name="Hilden K.S."/>
            <person name="Hope R."/>
            <person name="Hossain A."/>
            <person name="Karabika E."/>
            <person name="Karaffa L."/>
            <person name="Karanyi Z."/>
            <person name="Krasevec N."/>
            <person name="Kuo A."/>
            <person name="Kusch H."/>
            <person name="LaButti K."/>
            <person name="Lagendijk E.L."/>
            <person name="Lapidus A."/>
            <person name="Levasseur A."/>
            <person name="Lindquist E."/>
            <person name="Lipzen A."/>
            <person name="Logrieco A.F."/>
            <person name="MacCabe A."/>
            <person name="Maekelae M.R."/>
            <person name="Malavazi I."/>
            <person name="Melin P."/>
            <person name="Meyer V."/>
            <person name="Mielnichuk N."/>
            <person name="Miskei M."/>
            <person name="Molnar A.P."/>
            <person name="Mule G."/>
            <person name="Ngan C.Y."/>
            <person name="Orejas M."/>
            <person name="Orosz E."/>
            <person name="Ouedraogo J.P."/>
            <person name="Overkamp K.M."/>
            <person name="Park H.-S."/>
            <person name="Perrone G."/>
            <person name="Piumi F."/>
            <person name="Punt P.J."/>
            <person name="Ram A.F."/>
            <person name="Ramon A."/>
            <person name="Rauscher S."/>
            <person name="Record E."/>
            <person name="Riano-Pachon D.M."/>
            <person name="Robert V."/>
            <person name="Roehrig J."/>
            <person name="Ruller R."/>
            <person name="Salamov A."/>
            <person name="Salih N.S."/>
            <person name="Samson R.A."/>
            <person name="Sandor E."/>
            <person name="Sanguinetti M."/>
            <person name="Schuetze T."/>
            <person name="Sepcic K."/>
            <person name="Shelest E."/>
            <person name="Sherlock G."/>
            <person name="Sophianopoulou V."/>
            <person name="Squina F.M."/>
            <person name="Sun H."/>
            <person name="Susca A."/>
            <person name="Todd R.B."/>
            <person name="Tsang A."/>
            <person name="Unkles S.E."/>
            <person name="van de Wiele N."/>
            <person name="van Rossen-Uffink D."/>
            <person name="Oliveira J.V."/>
            <person name="Vesth T.C."/>
            <person name="Visser J."/>
            <person name="Yu J.-H."/>
            <person name="Zhou M."/>
            <person name="Andersen M.R."/>
            <person name="Archer D.B."/>
            <person name="Baker S.E."/>
            <person name="Benoit I."/>
            <person name="Brakhage A.A."/>
            <person name="Braus G.H."/>
            <person name="Fischer R."/>
            <person name="Frisvad J.C."/>
            <person name="Goldman G.H."/>
            <person name="Houbraken J."/>
            <person name="Oakley B."/>
            <person name="Pocsi I."/>
            <person name="Scazzocchio C."/>
            <person name="Seiboth B."/>
            <person name="vanKuyk P.A."/>
            <person name="Wortman J."/>
            <person name="Dyer P.S."/>
            <person name="Grigoriev I.V."/>
        </authorList>
    </citation>
    <scope>NUCLEOTIDE SEQUENCE [LARGE SCALE GENOMIC DNA]</scope>
    <source>
        <strain evidence="3">CBS 506.65</strain>
    </source>
</reference>
<gene>
    <name evidence="2" type="ORF">ASPZODRAFT_133799</name>
</gene>
<dbReference type="InterPro" id="IPR010699">
    <property type="entry name" value="DUF1275"/>
</dbReference>
<dbReference type="Pfam" id="PF06912">
    <property type="entry name" value="DUF1275"/>
    <property type="match status" value="1"/>
</dbReference>
<dbReference type="EMBL" id="KV878344">
    <property type="protein sequence ID" value="OJJ45931.1"/>
    <property type="molecule type" value="Genomic_DNA"/>
</dbReference>
<evidence type="ECO:0000313" key="3">
    <source>
        <dbReference type="Proteomes" id="UP000184188"/>
    </source>
</evidence>
<evidence type="ECO:0000313" key="2">
    <source>
        <dbReference type="EMBL" id="OJJ45931.1"/>
    </source>
</evidence>
<organism evidence="2 3">
    <name type="scientific">Penicilliopsis zonata CBS 506.65</name>
    <dbReference type="NCBI Taxonomy" id="1073090"/>
    <lineage>
        <taxon>Eukaryota</taxon>
        <taxon>Fungi</taxon>
        <taxon>Dikarya</taxon>
        <taxon>Ascomycota</taxon>
        <taxon>Pezizomycotina</taxon>
        <taxon>Eurotiomycetes</taxon>
        <taxon>Eurotiomycetidae</taxon>
        <taxon>Eurotiales</taxon>
        <taxon>Aspergillaceae</taxon>
        <taxon>Penicilliopsis</taxon>
    </lineage>
</organism>
<dbReference type="STRING" id="1073090.A0A1L9SFF8"/>
<keyword evidence="1" id="KW-0472">Membrane</keyword>
<keyword evidence="1" id="KW-1133">Transmembrane helix</keyword>
<dbReference type="PANTHER" id="PTHR37488">
    <property type="entry name" value="DUF1275 DOMAIN-CONTAINING PROTEIN"/>
    <property type="match status" value="1"/>
</dbReference>
<keyword evidence="1" id="KW-0812">Transmembrane</keyword>
<dbReference type="PANTHER" id="PTHR37488:SF1">
    <property type="entry name" value="DUF1275 DOMAIN PROTEIN"/>
    <property type="match status" value="1"/>
</dbReference>
<keyword evidence="3" id="KW-1185">Reference proteome</keyword>
<protein>
    <recommendedName>
        <fullName evidence="4">DUF1275 domain protein</fullName>
    </recommendedName>
</protein>
<feature type="transmembrane region" description="Helical" evidence="1">
    <location>
        <begin position="107"/>
        <end position="128"/>
    </location>
</feature>
<dbReference type="VEuPathDB" id="FungiDB:ASPZODRAFT_133799"/>
<feature type="transmembrane region" description="Helical" evidence="1">
    <location>
        <begin position="196"/>
        <end position="213"/>
    </location>
</feature>
<dbReference type="AlphaFoldDB" id="A0A1L9SFF8"/>
<dbReference type="Proteomes" id="UP000184188">
    <property type="component" value="Unassembled WGS sequence"/>
</dbReference>
<dbReference type="GeneID" id="34609822"/>
<proteinExistence type="predicted"/>
<feature type="transmembrane region" description="Helical" evidence="1">
    <location>
        <begin position="219"/>
        <end position="240"/>
    </location>
</feature>
<accession>A0A1L9SFF8</accession>
<evidence type="ECO:0008006" key="4">
    <source>
        <dbReference type="Google" id="ProtNLM"/>
    </source>
</evidence>
<evidence type="ECO:0000256" key="1">
    <source>
        <dbReference type="SAM" id="Phobius"/>
    </source>
</evidence>
<sequence>MSERTPLLGNTPTSNTNENANARLLLACYAITGFLDSSAVSLLGSFASMQTGNTVYLGLGLAGLETTATSPSPRWIKAGISIAGFCTGSFCFAQLHRRHSGQRGSLVSLSFLLQTVCLILAACILQTHAVQHDTKNDTSWQLYVSLALVSFQSAGQAVLSRVLECTSLTSVVLTSIYCDLFMNLPGLNHLQQGRRAGAIISLLLGTVLGGIFVRSGGSFLTVLWVVSMIKVCIAVIILCINRA</sequence>
<dbReference type="OrthoDB" id="5288586at2759"/>
<dbReference type="RefSeq" id="XP_022580441.1">
    <property type="nucleotide sequence ID" value="XM_022723357.1"/>
</dbReference>
<name>A0A1L9SFF8_9EURO</name>
<feature type="transmembrane region" description="Helical" evidence="1">
    <location>
        <begin position="24"/>
        <end position="47"/>
    </location>
</feature>